<comment type="caution">
    <text evidence="1">The sequence shown here is derived from an EMBL/GenBank/DDBJ whole genome shotgun (WGS) entry which is preliminary data.</text>
</comment>
<protein>
    <submittedName>
        <fullName evidence="1">Uncharacterized protein</fullName>
    </submittedName>
</protein>
<sequence length="85" mass="9938">MLANDLPKLRVKRQSSGGKYTDAAQMPQVKVLRLWLQMLRNLWSPVYVGGAHPFHHEIPKPVVQLWREKIETWFFPKVGDEAKKD</sequence>
<dbReference type="Proteomes" id="UP001549920">
    <property type="component" value="Unassembled WGS sequence"/>
</dbReference>
<keyword evidence="2" id="KW-1185">Reference proteome</keyword>
<organism evidence="1 2">
    <name type="scientific">Loxostege sticticalis</name>
    <name type="common">Beet webworm moth</name>
    <dbReference type="NCBI Taxonomy" id="481309"/>
    <lineage>
        <taxon>Eukaryota</taxon>
        <taxon>Metazoa</taxon>
        <taxon>Ecdysozoa</taxon>
        <taxon>Arthropoda</taxon>
        <taxon>Hexapoda</taxon>
        <taxon>Insecta</taxon>
        <taxon>Pterygota</taxon>
        <taxon>Neoptera</taxon>
        <taxon>Endopterygota</taxon>
        <taxon>Lepidoptera</taxon>
        <taxon>Glossata</taxon>
        <taxon>Ditrysia</taxon>
        <taxon>Pyraloidea</taxon>
        <taxon>Crambidae</taxon>
        <taxon>Pyraustinae</taxon>
        <taxon>Loxostege</taxon>
    </lineage>
</organism>
<gene>
    <name evidence="1" type="ORF">ABMA27_006643</name>
</gene>
<accession>A0ABR3IJW0</accession>
<dbReference type="EMBL" id="JBEUOH010000002">
    <property type="protein sequence ID" value="KAL0901366.1"/>
    <property type="molecule type" value="Genomic_DNA"/>
</dbReference>
<name>A0ABR3IJW0_LOXSC</name>
<proteinExistence type="predicted"/>
<evidence type="ECO:0000313" key="2">
    <source>
        <dbReference type="Proteomes" id="UP001549920"/>
    </source>
</evidence>
<reference evidence="1 2" key="1">
    <citation type="submission" date="2024-06" db="EMBL/GenBank/DDBJ databases">
        <title>A chromosome-level genome assembly of beet webworm, Loxostege sticticalis.</title>
        <authorList>
            <person name="Zhang Y."/>
        </authorList>
    </citation>
    <scope>NUCLEOTIDE SEQUENCE [LARGE SCALE GENOMIC DNA]</scope>
    <source>
        <strain evidence="1">AQ026</strain>
        <tissue evidence="1">Whole body</tissue>
    </source>
</reference>
<evidence type="ECO:0000313" key="1">
    <source>
        <dbReference type="EMBL" id="KAL0901366.1"/>
    </source>
</evidence>